<sequence>MKKILYSLLLSALFFSCSSDLEDLNRNTKDPSEVSGESLFTGGQNALVNQMLQINVNFNNTNLWAQYFQETTYTDESNYDQVTRTIPDNHWNVIYLAIKDLHESARIITETDYVSGEDIANKPNKLAIVEILTVYAYANLVETFGNVPYSETLELDNLLPAYDDAETIYKDLIRRLSEAVNTLDESKGSFGRADVIYRGDVTLWKKFGNSLKLRMGILLSDADTNLAKITVEEAVNNGVFTSNADNALYAYQEFAPNTNPLYASLVLSGRHDFVAAETIINILTGLDDPRLPLYFLPTDDGSYKGGVIGNGSPYSDFSHVAPILETPTFPGNILDYAEVEFLLAEASARSFNVGGSAREHYEKGITASILYWGGTVLDAADYLSNPAVDYDLAIAASSAAVPWKEVIGTQKYIALYTRGFEAWTSIRLLDFPLMAEPVDAVSGYPVRYIYPIAEQTLNGDHYNAASTAIGGDKAETKLFWDMN</sequence>
<dbReference type="Proteomes" id="UP000653730">
    <property type="component" value="Unassembled WGS sequence"/>
</dbReference>
<comment type="caution">
    <text evidence="2">The sequence shown here is derived from an EMBL/GenBank/DDBJ whole genome shotgun (WGS) entry which is preliminary data.</text>
</comment>
<dbReference type="Gene3D" id="1.25.40.390">
    <property type="match status" value="1"/>
</dbReference>
<gene>
    <name evidence="2" type="ORF">IBL28_19840</name>
</gene>
<reference evidence="2 3" key="1">
    <citation type="submission" date="2020-09" db="EMBL/GenBank/DDBJ databases">
        <title>Sinomicrobium weinanense sp. nov., a halophilic bacteria isolated from saline-alkali soil.</title>
        <authorList>
            <person name="Wu P."/>
            <person name="Ren H."/>
            <person name="Mei Y."/>
            <person name="Liang Y."/>
            <person name="Chen Z."/>
        </authorList>
    </citation>
    <scope>NUCLEOTIDE SEQUENCE [LARGE SCALE GENOMIC DNA]</scope>
    <source>
        <strain evidence="2 3">FJxs</strain>
    </source>
</reference>
<name>A0A926JVH0_9FLAO</name>
<dbReference type="Pfam" id="PF12771">
    <property type="entry name" value="SusD-like_2"/>
    <property type="match status" value="1"/>
</dbReference>
<dbReference type="InterPro" id="IPR041662">
    <property type="entry name" value="SusD-like_2"/>
</dbReference>
<protein>
    <submittedName>
        <fullName evidence="2">SusD/RagB family nutrient-binding outer membrane lipoprotein</fullName>
    </submittedName>
</protein>
<dbReference type="AlphaFoldDB" id="A0A926JVH0"/>
<evidence type="ECO:0000313" key="2">
    <source>
        <dbReference type="EMBL" id="MBC9798230.1"/>
    </source>
</evidence>
<keyword evidence="1" id="KW-0732">Signal</keyword>
<accession>A0A926JVH0</accession>
<proteinExistence type="predicted"/>
<dbReference type="RefSeq" id="WP_187967355.1">
    <property type="nucleotide sequence ID" value="NZ_JACVDC010000097.1"/>
</dbReference>
<dbReference type="SUPFAM" id="SSF48452">
    <property type="entry name" value="TPR-like"/>
    <property type="match status" value="1"/>
</dbReference>
<dbReference type="PROSITE" id="PS51257">
    <property type="entry name" value="PROKAR_LIPOPROTEIN"/>
    <property type="match status" value="1"/>
</dbReference>
<dbReference type="EMBL" id="JACVDC010000097">
    <property type="protein sequence ID" value="MBC9798230.1"/>
    <property type="molecule type" value="Genomic_DNA"/>
</dbReference>
<evidence type="ECO:0000313" key="3">
    <source>
        <dbReference type="Proteomes" id="UP000653730"/>
    </source>
</evidence>
<organism evidence="2 3">
    <name type="scientific">Sinomicrobium weinanense</name>
    <dbReference type="NCBI Taxonomy" id="2842200"/>
    <lineage>
        <taxon>Bacteria</taxon>
        <taxon>Pseudomonadati</taxon>
        <taxon>Bacteroidota</taxon>
        <taxon>Flavobacteriia</taxon>
        <taxon>Flavobacteriales</taxon>
        <taxon>Flavobacteriaceae</taxon>
        <taxon>Sinomicrobium</taxon>
    </lineage>
</organism>
<dbReference type="InterPro" id="IPR011990">
    <property type="entry name" value="TPR-like_helical_dom_sf"/>
</dbReference>
<keyword evidence="2" id="KW-0449">Lipoprotein</keyword>
<evidence type="ECO:0000256" key="1">
    <source>
        <dbReference type="SAM" id="SignalP"/>
    </source>
</evidence>
<keyword evidence="3" id="KW-1185">Reference proteome</keyword>
<feature type="signal peptide" evidence="1">
    <location>
        <begin position="1"/>
        <end position="21"/>
    </location>
</feature>
<feature type="chain" id="PRO_5036812080" evidence="1">
    <location>
        <begin position="22"/>
        <end position="483"/>
    </location>
</feature>